<name>A0AAD7F6T5_9AGAR</name>
<organism evidence="1 2">
    <name type="scientific">Mycena albidolilacea</name>
    <dbReference type="NCBI Taxonomy" id="1033008"/>
    <lineage>
        <taxon>Eukaryota</taxon>
        <taxon>Fungi</taxon>
        <taxon>Dikarya</taxon>
        <taxon>Basidiomycota</taxon>
        <taxon>Agaricomycotina</taxon>
        <taxon>Agaricomycetes</taxon>
        <taxon>Agaricomycetidae</taxon>
        <taxon>Agaricales</taxon>
        <taxon>Marasmiineae</taxon>
        <taxon>Mycenaceae</taxon>
        <taxon>Mycena</taxon>
    </lineage>
</organism>
<dbReference type="EMBL" id="JARIHO010000001">
    <property type="protein sequence ID" value="KAJ7368843.1"/>
    <property type="molecule type" value="Genomic_DNA"/>
</dbReference>
<dbReference type="Proteomes" id="UP001218218">
    <property type="component" value="Unassembled WGS sequence"/>
</dbReference>
<protein>
    <submittedName>
        <fullName evidence="1">Uncharacterized protein</fullName>
    </submittedName>
</protein>
<gene>
    <name evidence="1" type="ORF">DFH08DRAFT_947732</name>
</gene>
<evidence type="ECO:0000313" key="2">
    <source>
        <dbReference type="Proteomes" id="UP001218218"/>
    </source>
</evidence>
<evidence type="ECO:0000313" key="1">
    <source>
        <dbReference type="EMBL" id="KAJ7368843.1"/>
    </source>
</evidence>
<keyword evidence="2" id="KW-1185">Reference proteome</keyword>
<reference evidence="1" key="1">
    <citation type="submission" date="2023-03" db="EMBL/GenBank/DDBJ databases">
        <title>Massive genome expansion in bonnet fungi (Mycena s.s.) driven by repeated elements and novel gene families across ecological guilds.</title>
        <authorList>
            <consortium name="Lawrence Berkeley National Laboratory"/>
            <person name="Harder C.B."/>
            <person name="Miyauchi S."/>
            <person name="Viragh M."/>
            <person name="Kuo A."/>
            <person name="Thoen E."/>
            <person name="Andreopoulos B."/>
            <person name="Lu D."/>
            <person name="Skrede I."/>
            <person name="Drula E."/>
            <person name="Henrissat B."/>
            <person name="Morin E."/>
            <person name="Kohler A."/>
            <person name="Barry K."/>
            <person name="LaButti K."/>
            <person name="Morin E."/>
            <person name="Salamov A."/>
            <person name="Lipzen A."/>
            <person name="Mereny Z."/>
            <person name="Hegedus B."/>
            <person name="Baldrian P."/>
            <person name="Stursova M."/>
            <person name="Weitz H."/>
            <person name="Taylor A."/>
            <person name="Grigoriev I.V."/>
            <person name="Nagy L.G."/>
            <person name="Martin F."/>
            <person name="Kauserud H."/>
        </authorList>
    </citation>
    <scope>NUCLEOTIDE SEQUENCE</scope>
    <source>
        <strain evidence="1">CBHHK002</strain>
    </source>
</reference>
<proteinExistence type="predicted"/>
<accession>A0AAD7F6T5</accession>
<sequence>MSCLARLQLKCTPNTTKNTAHAHTNTKKAGTAHHLSALGPQALADEHAGVGDATCCAGVIISVQVASLTPMGIHLEDGLLIPSMCIFLNGTVFLWDPPVSVTAVRSPSVLCTARRLMAPANHLHK</sequence>
<dbReference type="AlphaFoldDB" id="A0AAD7F6T5"/>
<comment type="caution">
    <text evidence="1">The sequence shown here is derived from an EMBL/GenBank/DDBJ whole genome shotgun (WGS) entry which is preliminary data.</text>
</comment>